<name>A0A649VSG6_9CAUD</name>
<feature type="region of interest" description="Disordered" evidence="1">
    <location>
        <begin position="169"/>
        <end position="194"/>
    </location>
</feature>
<dbReference type="Proteomes" id="UP000423065">
    <property type="component" value="Segment"/>
</dbReference>
<dbReference type="RefSeq" id="YP_010059505.1">
    <property type="nucleotide sequence ID" value="NC_054726.1"/>
</dbReference>
<organism evidence="2 3">
    <name type="scientific">Gordonia phage Stormageddon</name>
    <dbReference type="NCBI Taxonomy" id="2656541"/>
    <lineage>
        <taxon>Viruses</taxon>
        <taxon>Duplodnaviria</taxon>
        <taxon>Heunggongvirae</taxon>
        <taxon>Uroviricota</taxon>
        <taxon>Caudoviricetes</taxon>
        <taxon>Stormageddonvirus</taxon>
        <taxon>Stormageddonvirus Stormageddon</taxon>
    </lineage>
</organism>
<proteinExistence type="predicted"/>
<evidence type="ECO:0000256" key="1">
    <source>
        <dbReference type="SAM" id="MobiDB-lite"/>
    </source>
</evidence>
<dbReference type="GeneID" id="64766738"/>
<protein>
    <submittedName>
        <fullName evidence="2">Uncharacterized protein</fullName>
    </submittedName>
</protein>
<accession>A0A649VSG6</accession>
<reference evidence="2 3" key="1">
    <citation type="submission" date="2019-10" db="EMBL/GenBank/DDBJ databases">
        <authorList>
            <person name="Garlena R.A."/>
            <person name="Russell D.A."/>
            <person name="Pope W.H."/>
            <person name="Jacobs-Sera D."/>
            <person name="Hatfull G.F."/>
        </authorList>
    </citation>
    <scope>NUCLEOTIDE SEQUENCE [LARGE SCALE GENOMIC DNA]</scope>
</reference>
<evidence type="ECO:0000313" key="2">
    <source>
        <dbReference type="EMBL" id="QGJ94892.1"/>
    </source>
</evidence>
<feature type="compositionally biased region" description="Basic and acidic residues" evidence="1">
    <location>
        <begin position="85"/>
        <end position="94"/>
    </location>
</feature>
<keyword evidence="3" id="KW-1185">Reference proteome</keyword>
<evidence type="ECO:0000313" key="3">
    <source>
        <dbReference type="Proteomes" id="UP000423065"/>
    </source>
</evidence>
<feature type="compositionally biased region" description="Basic and acidic residues" evidence="1">
    <location>
        <begin position="53"/>
        <end position="63"/>
    </location>
</feature>
<feature type="region of interest" description="Disordered" evidence="1">
    <location>
        <begin position="1"/>
        <end position="94"/>
    </location>
</feature>
<gene>
    <name evidence="2" type="primary">29</name>
    <name evidence="2" type="ORF">SEA_STORMAGEDDON_29</name>
</gene>
<sequence length="194" mass="20345">MADTDPLVPETENTTALDDAAKSPEDSADPTVTATGDPAVEEKPKRGSRSRAAKKEEVKDAAEAKAPTAAEARAAETNDPAPDPLDIHSERTLDVADSLGSDAIRAEYAAAERGDNSDLLRAGYQVSQFDTTGSGSVLDALAFPTERALNAEKRVEEVQGITVDRPDRPVIAADSLEDSDAEALTKSAPVDGEK</sequence>
<dbReference type="KEGG" id="vg:64766738"/>
<feature type="compositionally biased region" description="Low complexity" evidence="1">
    <location>
        <begin position="64"/>
        <end position="80"/>
    </location>
</feature>
<dbReference type="EMBL" id="MN586040">
    <property type="protein sequence ID" value="QGJ94892.1"/>
    <property type="molecule type" value="Genomic_DNA"/>
</dbReference>